<comment type="cofactor">
    <cofactor evidence="14 15">
        <name>Mn(2+)</name>
        <dbReference type="ChEBI" id="CHEBI:29035"/>
    </cofactor>
    <cofactor evidence="14 15">
        <name>Mg(2+)</name>
        <dbReference type="ChEBI" id="CHEBI:18420"/>
    </cofactor>
    <text evidence="14 15">Manganese or magnesium. Binds 1 divalent metal ion per monomer in the absence of substrate. May bind a second metal ion after substrate binding.</text>
</comment>
<evidence type="ECO:0000256" key="10">
    <source>
        <dbReference type="ARBA" id="ARBA00022723"/>
    </source>
</evidence>
<dbReference type="GO" id="GO:0043137">
    <property type="term" value="P:DNA replication, removal of RNA primer"/>
    <property type="evidence" value="ECO:0007669"/>
    <property type="project" value="TreeGrafter"/>
</dbReference>
<dbReference type="Proteomes" id="UP000255517">
    <property type="component" value="Unassembled WGS sequence"/>
</dbReference>
<evidence type="ECO:0000313" key="18">
    <source>
        <dbReference type="EMBL" id="SUB56508.1"/>
    </source>
</evidence>
<comment type="subcellular location">
    <subcellularLocation>
        <location evidence="4 14">Cytoplasm</location>
    </subcellularLocation>
</comment>
<dbReference type="AlphaFoldDB" id="A0A379C351"/>
<evidence type="ECO:0000256" key="1">
    <source>
        <dbReference type="ARBA" id="ARBA00000077"/>
    </source>
</evidence>
<keyword evidence="10 14" id="KW-0479">Metal-binding</keyword>
<dbReference type="PROSITE" id="PS51975">
    <property type="entry name" value="RNASE_H_2"/>
    <property type="match status" value="1"/>
</dbReference>
<dbReference type="STRING" id="1122949.GCA_000378725_00849"/>
<evidence type="ECO:0000256" key="5">
    <source>
        <dbReference type="ARBA" id="ARBA00007383"/>
    </source>
</evidence>
<protein>
    <recommendedName>
        <fullName evidence="7 14">Ribonuclease HII</fullName>
        <shortName evidence="14">RNase HII</shortName>
        <ecNumber evidence="6 14">3.1.26.4</ecNumber>
    </recommendedName>
</protein>
<comment type="function">
    <text evidence="3 14 16">Endonuclease that specifically degrades the RNA of RNA-DNA hybrids.</text>
</comment>
<feature type="domain" description="RNase H type-2" evidence="17">
    <location>
        <begin position="16"/>
        <end position="205"/>
    </location>
</feature>
<dbReference type="NCBIfam" id="NF000595">
    <property type="entry name" value="PRK00015.1-3"/>
    <property type="match status" value="1"/>
</dbReference>
<evidence type="ECO:0000256" key="7">
    <source>
        <dbReference type="ARBA" id="ARBA00019179"/>
    </source>
</evidence>
<organism evidence="18 19">
    <name type="scientific">Peptoniphilus lacrimalis</name>
    <dbReference type="NCBI Taxonomy" id="33031"/>
    <lineage>
        <taxon>Bacteria</taxon>
        <taxon>Bacillati</taxon>
        <taxon>Bacillota</taxon>
        <taxon>Tissierellia</taxon>
        <taxon>Tissierellales</taxon>
        <taxon>Peptoniphilaceae</taxon>
        <taxon>Peptoniphilus</taxon>
    </lineage>
</organism>
<keyword evidence="8 14" id="KW-0963">Cytoplasm</keyword>
<evidence type="ECO:0000259" key="17">
    <source>
        <dbReference type="PROSITE" id="PS51975"/>
    </source>
</evidence>
<dbReference type="CDD" id="cd07182">
    <property type="entry name" value="RNase_HII_bacteria_HII_like"/>
    <property type="match status" value="1"/>
</dbReference>
<gene>
    <name evidence="14 18" type="primary">rnhB</name>
    <name evidence="18" type="ORF">NCTC13149_00280</name>
</gene>
<dbReference type="InterPro" id="IPR022898">
    <property type="entry name" value="RNase_HII"/>
</dbReference>
<evidence type="ECO:0000256" key="15">
    <source>
        <dbReference type="PROSITE-ProRule" id="PRU01319"/>
    </source>
</evidence>
<dbReference type="SUPFAM" id="SSF53098">
    <property type="entry name" value="Ribonuclease H-like"/>
    <property type="match status" value="1"/>
</dbReference>
<keyword evidence="12 14" id="KW-0378">Hydrolase</keyword>
<reference evidence="18 19" key="1">
    <citation type="submission" date="2018-06" db="EMBL/GenBank/DDBJ databases">
        <authorList>
            <consortium name="Pathogen Informatics"/>
            <person name="Doyle S."/>
        </authorList>
    </citation>
    <scope>NUCLEOTIDE SEQUENCE [LARGE SCALE GENOMIC DNA]</scope>
    <source>
        <strain evidence="18 19">NCTC13149</strain>
    </source>
</reference>
<name>A0A379C351_9FIRM</name>
<dbReference type="GO" id="GO:0006298">
    <property type="term" value="P:mismatch repair"/>
    <property type="evidence" value="ECO:0007669"/>
    <property type="project" value="TreeGrafter"/>
</dbReference>
<sequence length="205" mass="22997">MTFTAYEKDYRKKGSKLIAGIDEVGRGSLFGDVLSCAIIMKEDSNIEGVNDSKKLTAKKRKELYNKILEDSIAVGIGRADAKTIDKLNIKMATHLSMVRAIENLRDSQGNLVVPDLVLIDAENIETTIFQHSIIKGDENCYSIACASIIAKVYRDSLCDKWATIYPGYGIEKHKGYGTKFHREALKAYGPSPMHRKSFMNNLKKW</sequence>
<dbReference type="Pfam" id="PF01351">
    <property type="entry name" value="RNase_HII"/>
    <property type="match status" value="1"/>
</dbReference>
<feature type="binding site" evidence="14 15">
    <location>
        <position position="23"/>
    </location>
    <ligand>
        <name>a divalent metal cation</name>
        <dbReference type="ChEBI" id="CHEBI:60240"/>
    </ligand>
</feature>
<dbReference type="GO" id="GO:0030145">
    <property type="term" value="F:manganese ion binding"/>
    <property type="evidence" value="ECO:0007669"/>
    <property type="project" value="UniProtKB-UniRule"/>
</dbReference>
<comment type="cofactor">
    <cofactor evidence="2">
        <name>Mg(2+)</name>
        <dbReference type="ChEBI" id="CHEBI:18420"/>
    </cofactor>
</comment>
<feature type="binding site" evidence="14 15">
    <location>
        <position position="22"/>
    </location>
    <ligand>
        <name>a divalent metal cation</name>
        <dbReference type="ChEBI" id="CHEBI:60240"/>
    </ligand>
</feature>
<dbReference type="GO" id="GO:0032299">
    <property type="term" value="C:ribonuclease H2 complex"/>
    <property type="evidence" value="ECO:0007669"/>
    <property type="project" value="TreeGrafter"/>
</dbReference>
<evidence type="ECO:0000256" key="14">
    <source>
        <dbReference type="HAMAP-Rule" id="MF_00052"/>
    </source>
</evidence>
<dbReference type="EMBL" id="UGSZ01000001">
    <property type="protein sequence ID" value="SUB56508.1"/>
    <property type="molecule type" value="Genomic_DNA"/>
</dbReference>
<keyword evidence="11 14" id="KW-0255">Endonuclease</keyword>
<evidence type="ECO:0000256" key="12">
    <source>
        <dbReference type="ARBA" id="ARBA00022801"/>
    </source>
</evidence>
<dbReference type="EC" id="3.1.26.4" evidence="6 14"/>
<dbReference type="InterPro" id="IPR024567">
    <property type="entry name" value="RNase_HII/HIII_dom"/>
</dbReference>
<dbReference type="PANTHER" id="PTHR10954:SF18">
    <property type="entry name" value="RIBONUCLEASE HII"/>
    <property type="match status" value="1"/>
</dbReference>
<dbReference type="Gene3D" id="3.30.420.10">
    <property type="entry name" value="Ribonuclease H-like superfamily/Ribonuclease H"/>
    <property type="match status" value="1"/>
</dbReference>
<dbReference type="HAMAP" id="MF_00052_B">
    <property type="entry name" value="RNase_HII_B"/>
    <property type="match status" value="1"/>
</dbReference>
<evidence type="ECO:0000313" key="19">
    <source>
        <dbReference type="Proteomes" id="UP000255517"/>
    </source>
</evidence>
<evidence type="ECO:0000256" key="4">
    <source>
        <dbReference type="ARBA" id="ARBA00004496"/>
    </source>
</evidence>
<comment type="similarity">
    <text evidence="5 14 16">Belongs to the RNase HII family.</text>
</comment>
<dbReference type="OrthoDB" id="9803420at2"/>
<feature type="binding site" evidence="15">
    <location>
        <position position="120"/>
    </location>
    <ligand>
        <name>a divalent metal cation</name>
        <dbReference type="ChEBI" id="CHEBI:60240"/>
    </ligand>
</feature>
<dbReference type="PANTHER" id="PTHR10954">
    <property type="entry name" value="RIBONUCLEASE H2 SUBUNIT A"/>
    <property type="match status" value="1"/>
</dbReference>
<evidence type="ECO:0000256" key="6">
    <source>
        <dbReference type="ARBA" id="ARBA00012180"/>
    </source>
</evidence>
<keyword evidence="13 14" id="KW-0464">Manganese</keyword>
<dbReference type="NCBIfam" id="NF000594">
    <property type="entry name" value="PRK00015.1-1"/>
    <property type="match status" value="1"/>
</dbReference>
<evidence type="ECO:0000256" key="9">
    <source>
        <dbReference type="ARBA" id="ARBA00022722"/>
    </source>
</evidence>
<proteinExistence type="inferred from homology"/>
<dbReference type="GO" id="GO:0004523">
    <property type="term" value="F:RNA-DNA hybrid ribonuclease activity"/>
    <property type="evidence" value="ECO:0007669"/>
    <property type="project" value="UniProtKB-UniRule"/>
</dbReference>
<dbReference type="InterPro" id="IPR012337">
    <property type="entry name" value="RNaseH-like_sf"/>
</dbReference>
<evidence type="ECO:0000256" key="11">
    <source>
        <dbReference type="ARBA" id="ARBA00022759"/>
    </source>
</evidence>
<evidence type="ECO:0000256" key="2">
    <source>
        <dbReference type="ARBA" id="ARBA00001946"/>
    </source>
</evidence>
<dbReference type="InterPro" id="IPR001352">
    <property type="entry name" value="RNase_HII/HIII"/>
</dbReference>
<dbReference type="InterPro" id="IPR036397">
    <property type="entry name" value="RNaseH_sf"/>
</dbReference>
<evidence type="ECO:0000256" key="16">
    <source>
        <dbReference type="RuleBase" id="RU003515"/>
    </source>
</evidence>
<dbReference type="GO" id="GO:0005737">
    <property type="term" value="C:cytoplasm"/>
    <property type="evidence" value="ECO:0007669"/>
    <property type="project" value="UniProtKB-SubCell"/>
</dbReference>
<evidence type="ECO:0000256" key="13">
    <source>
        <dbReference type="ARBA" id="ARBA00023211"/>
    </source>
</evidence>
<evidence type="ECO:0000256" key="8">
    <source>
        <dbReference type="ARBA" id="ARBA00022490"/>
    </source>
</evidence>
<comment type="caution">
    <text evidence="14">Lacks conserved residue(s) required for the propagation of feature annotation.</text>
</comment>
<accession>A0A379C351</accession>
<dbReference type="GO" id="GO:0003723">
    <property type="term" value="F:RNA binding"/>
    <property type="evidence" value="ECO:0007669"/>
    <property type="project" value="UniProtKB-UniRule"/>
</dbReference>
<dbReference type="RefSeq" id="WP_019034676.1">
    <property type="nucleotide sequence ID" value="NZ_JASOSY010000004.1"/>
</dbReference>
<evidence type="ECO:0000256" key="3">
    <source>
        <dbReference type="ARBA" id="ARBA00004065"/>
    </source>
</evidence>
<keyword evidence="9 14" id="KW-0540">Nuclease</keyword>
<comment type="catalytic activity">
    <reaction evidence="1 14 15 16">
        <text>Endonucleolytic cleavage to 5'-phosphomonoester.</text>
        <dbReference type="EC" id="3.1.26.4"/>
    </reaction>
</comment>